<feature type="signal peptide" evidence="2">
    <location>
        <begin position="1"/>
        <end position="20"/>
    </location>
</feature>
<keyword evidence="6" id="KW-1185">Reference proteome</keyword>
<dbReference type="InterPro" id="IPR026444">
    <property type="entry name" value="Secre_tail"/>
</dbReference>
<dbReference type="RefSeq" id="WP_345054630.1">
    <property type="nucleotide sequence ID" value="NZ_BAABDK010000017.1"/>
</dbReference>
<feature type="chain" id="PRO_5045825096" description="Secretion system C-terminal sorting domain-containing protein" evidence="2">
    <location>
        <begin position="21"/>
        <end position="532"/>
    </location>
</feature>
<evidence type="ECO:0000259" key="3">
    <source>
        <dbReference type="Pfam" id="PF18962"/>
    </source>
</evidence>
<sequence>MKTTLFLSGLVLATSAAAQAQALPDRYRSNITSTVATTTGVAFSTNIPQVSTTTLLGFKLANEQTYGAVQMTLRMDIYQPQGDTLTKRPVIIFCFGGGFVNGSRTDADMVALARSFAQRGFVTASIDYRLGMNLTDPEKAKRAVYRALQDGRSAVRFFRNNARTYRVDPNQVFISGHSAGAFIACNNAYVDREAERPASTFAVNGLADLGALDAIGDNRTDALGRAVSGKANAVLSFAGAVVDPNHIEGPTDVPVALFHSQNDPVVPYYSGKPFAFLDIVPGFNLPVVYGSSPINARANAVGAPHLFYTYYFRGHDVHFSRLTFPQFVYSDIAPRGGDFFYNYRLKPATATIGGPATVCSSALTQTYSVGPSYGYCDWQATGGTIVARNRATNGVTVAWSASATTRRLTATPYSRQLARGLPVSLNVSLGSCPSLLANTSLADGTDAPAAGVFGAYPNPTTGILHVQFDSQLRGPASVRLLDKFGTVRASAELTDAAATPEQPLDLSALPAGVYYVQVTTAQQVLTRRVVKE</sequence>
<evidence type="ECO:0000313" key="5">
    <source>
        <dbReference type="EMBL" id="GAA4037944.1"/>
    </source>
</evidence>
<evidence type="ECO:0000259" key="4">
    <source>
        <dbReference type="Pfam" id="PF20434"/>
    </source>
</evidence>
<keyword evidence="2" id="KW-0732">Signal</keyword>
<gene>
    <name evidence="5" type="ORF">GCM10022409_24020</name>
</gene>
<dbReference type="InterPro" id="IPR050300">
    <property type="entry name" value="GDXG_lipolytic_enzyme"/>
</dbReference>
<evidence type="ECO:0008006" key="7">
    <source>
        <dbReference type="Google" id="ProtNLM"/>
    </source>
</evidence>
<evidence type="ECO:0000313" key="6">
    <source>
        <dbReference type="Proteomes" id="UP001501469"/>
    </source>
</evidence>
<organism evidence="5 6">
    <name type="scientific">Hymenobacter glaciei</name>
    <dbReference type="NCBI Taxonomy" id="877209"/>
    <lineage>
        <taxon>Bacteria</taxon>
        <taxon>Pseudomonadati</taxon>
        <taxon>Bacteroidota</taxon>
        <taxon>Cytophagia</taxon>
        <taxon>Cytophagales</taxon>
        <taxon>Hymenobacteraceae</taxon>
        <taxon>Hymenobacter</taxon>
    </lineage>
</organism>
<proteinExistence type="predicted"/>
<name>A0ABP7U8P9_9BACT</name>
<dbReference type="Gene3D" id="3.40.50.1820">
    <property type="entry name" value="alpha/beta hydrolase"/>
    <property type="match status" value="1"/>
</dbReference>
<dbReference type="Proteomes" id="UP001501469">
    <property type="component" value="Unassembled WGS sequence"/>
</dbReference>
<feature type="domain" description="Secretion system C-terminal sorting" evidence="3">
    <location>
        <begin position="456"/>
        <end position="529"/>
    </location>
</feature>
<dbReference type="NCBIfam" id="TIGR04183">
    <property type="entry name" value="Por_Secre_tail"/>
    <property type="match status" value="1"/>
</dbReference>
<evidence type="ECO:0000256" key="1">
    <source>
        <dbReference type="ARBA" id="ARBA00022801"/>
    </source>
</evidence>
<accession>A0ABP7U8P9</accession>
<evidence type="ECO:0000256" key="2">
    <source>
        <dbReference type="SAM" id="SignalP"/>
    </source>
</evidence>
<dbReference type="EMBL" id="BAABDK010000017">
    <property type="protein sequence ID" value="GAA4037944.1"/>
    <property type="molecule type" value="Genomic_DNA"/>
</dbReference>
<dbReference type="Pfam" id="PF18962">
    <property type="entry name" value="Por_Secre_tail"/>
    <property type="match status" value="1"/>
</dbReference>
<keyword evidence="1" id="KW-0378">Hydrolase</keyword>
<feature type="domain" description="BD-FAE-like" evidence="4">
    <location>
        <begin position="75"/>
        <end position="271"/>
    </location>
</feature>
<dbReference type="InterPro" id="IPR049492">
    <property type="entry name" value="BD-FAE-like_dom"/>
</dbReference>
<dbReference type="SUPFAM" id="SSF53474">
    <property type="entry name" value="alpha/beta-Hydrolases"/>
    <property type="match status" value="1"/>
</dbReference>
<comment type="caution">
    <text evidence="5">The sequence shown here is derived from an EMBL/GenBank/DDBJ whole genome shotgun (WGS) entry which is preliminary data.</text>
</comment>
<dbReference type="Pfam" id="PF20434">
    <property type="entry name" value="BD-FAE"/>
    <property type="match status" value="1"/>
</dbReference>
<protein>
    <recommendedName>
        <fullName evidence="7">Secretion system C-terminal sorting domain-containing protein</fullName>
    </recommendedName>
</protein>
<dbReference type="InterPro" id="IPR029058">
    <property type="entry name" value="AB_hydrolase_fold"/>
</dbReference>
<reference evidence="6" key="1">
    <citation type="journal article" date="2019" name="Int. J. Syst. Evol. Microbiol.">
        <title>The Global Catalogue of Microorganisms (GCM) 10K type strain sequencing project: providing services to taxonomists for standard genome sequencing and annotation.</title>
        <authorList>
            <consortium name="The Broad Institute Genomics Platform"/>
            <consortium name="The Broad Institute Genome Sequencing Center for Infectious Disease"/>
            <person name="Wu L."/>
            <person name="Ma J."/>
        </authorList>
    </citation>
    <scope>NUCLEOTIDE SEQUENCE [LARGE SCALE GENOMIC DNA]</scope>
    <source>
        <strain evidence="6">JCM 17225</strain>
    </source>
</reference>
<dbReference type="PANTHER" id="PTHR48081">
    <property type="entry name" value="AB HYDROLASE SUPERFAMILY PROTEIN C4A8.06C"/>
    <property type="match status" value="1"/>
</dbReference>